<gene>
    <name evidence="2" type="ORF">GA0070216_105249</name>
</gene>
<dbReference type="STRING" id="121616.GA0070216_105249"/>
<dbReference type="RefSeq" id="WP_091244687.1">
    <property type="nucleotide sequence ID" value="NZ_FMCU01000005.1"/>
</dbReference>
<reference evidence="3" key="1">
    <citation type="submission" date="2016-06" db="EMBL/GenBank/DDBJ databases">
        <authorList>
            <person name="Varghese N."/>
            <person name="Submissions Spin"/>
        </authorList>
    </citation>
    <scope>NUCLEOTIDE SEQUENCE [LARGE SCALE GENOMIC DNA]</scope>
    <source>
        <strain evidence="3">DSM 44100</strain>
    </source>
</reference>
<proteinExistence type="predicted"/>
<keyword evidence="1" id="KW-0732">Signal</keyword>
<dbReference type="PROSITE" id="PS51318">
    <property type="entry name" value="TAT"/>
    <property type="match status" value="1"/>
</dbReference>
<dbReference type="AlphaFoldDB" id="A0A1C4XY60"/>
<evidence type="ECO:0000256" key="1">
    <source>
        <dbReference type="SAM" id="SignalP"/>
    </source>
</evidence>
<organism evidence="2 3">
    <name type="scientific">Micromonospora matsumotoense</name>
    <dbReference type="NCBI Taxonomy" id="121616"/>
    <lineage>
        <taxon>Bacteria</taxon>
        <taxon>Bacillati</taxon>
        <taxon>Actinomycetota</taxon>
        <taxon>Actinomycetes</taxon>
        <taxon>Micromonosporales</taxon>
        <taxon>Micromonosporaceae</taxon>
        <taxon>Micromonospora</taxon>
    </lineage>
</organism>
<accession>A0A1C4XY60</accession>
<dbReference type="OrthoDB" id="1073367at2"/>
<dbReference type="EMBL" id="FMCU01000005">
    <property type="protein sequence ID" value="SCF13400.1"/>
    <property type="molecule type" value="Genomic_DNA"/>
</dbReference>
<protein>
    <submittedName>
        <fullName evidence="2">Uncharacterized protein</fullName>
    </submittedName>
</protein>
<name>A0A1C4XY60_9ACTN</name>
<feature type="signal peptide" evidence="1">
    <location>
        <begin position="1"/>
        <end position="31"/>
    </location>
</feature>
<feature type="chain" id="PRO_5008708566" evidence="1">
    <location>
        <begin position="32"/>
        <end position="87"/>
    </location>
</feature>
<sequence length="87" mass="9577">MPQPFRRRLTRLAVVATAAAAVSFTVQPAPAAAVPFDWNGAFATYDECELFRQDVVSAGGEVMGGCVYRTLPDSQYNGWYFRAWQPG</sequence>
<dbReference type="Proteomes" id="UP000198797">
    <property type="component" value="Unassembled WGS sequence"/>
</dbReference>
<evidence type="ECO:0000313" key="3">
    <source>
        <dbReference type="Proteomes" id="UP000198797"/>
    </source>
</evidence>
<evidence type="ECO:0000313" key="2">
    <source>
        <dbReference type="EMBL" id="SCF13400.1"/>
    </source>
</evidence>
<keyword evidence="3" id="KW-1185">Reference proteome</keyword>
<dbReference type="InterPro" id="IPR006311">
    <property type="entry name" value="TAT_signal"/>
</dbReference>